<keyword evidence="10" id="KW-1185">Reference proteome</keyword>
<dbReference type="AlphaFoldDB" id="A0A859AC24"/>
<dbReference type="PATRIC" id="fig|1789004.3.peg.1776"/>
<feature type="chain" id="PRO_5036648777" evidence="6">
    <location>
        <begin position="26"/>
        <end position="268"/>
    </location>
</feature>
<dbReference type="RefSeq" id="WP_031596385.1">
    <property type="nucleotide sequence ID" value="NZ_CP053675.1"/>
</dbReference>
<keyword evidence="2 4" id="KW-0472">Membrane</keyword>
<dbReference type="InterPro" id="IPR025511">
    <property type="entry name" value="DUF4398"/>
</dbReference>
<evidence type="ECO:0000313" key="8">
    <source>
        <dbReference type="EMBL" id="KXW57724.1"/>
    </source>
</evidence>
<dbReference type="PRINTS" id="PR01023">
    <property type="entry name" value="NAFLGMOTY"/>
</dbReference>
<evidence type="ECO:0000256" key="1">
    <source>
        <dbReference type="ARBA" id="ARBA00004442"/>
    </source>
</evidence>
<evidence type="ECO:0000313" key="10">
    <source>
        <dbReference type="Proteomes" id="UP000075653"/>
    </source>
</evidence>
<gene>
    <name evidence="8" type="primary">oprF</name>
    <name evidence="8" type="ORF">FEMY_17400</name>
    <name evidence="9" type="ORF">JZL65_05440</name>
</gene>
<evidence type="ECO:0000256" key="2">
    <source>
        <dbReference type="ARBA" id="ARBA00023136"/>
    </source>
</evidence>
<keyword evidence="3" id="KW-0998">Cell outer membrane</keyword>
<dbReference type="Pfam" id="PF00691">
    <property type="entry name" value="OmpA"/>
    <property type="match status" value="1"/>
</dbReference>
<reference evidence="8 10" key="1">
    <citation type="submission" date="2016-01" db="EMBL/GenBank/DDBJ databases">
        <title>Genome sequence of the acidophilic iron oxidising Ferrovum strain Z-31.</title>
        <authorList>
            <person name="Poehlein A."/>
            <person name="Ullrich S.R."/>
            <person name="Schloemann M."/>
            <person name="Muehling M."/>
            <person name="Daniel R."/>
        </authorList>
    </citation>
    <scope>NUCLEOTIDE SEQUENCE [LARGE SCALE GENOMIC DNA]</scope>
    <source>
        <strain evidence="8 10">Z-31</strain>
    </source>
</reference>
<comment type="subcellular location">
    <subcellularLocation>
        <location evidence="1">Cell outer membrane</location>
    </subcellularLocation>
</comment>
<feature type="signal peptide" evidence="6">
    <location>
        <begin position="1"/>
        <end position="25"/>
    </location>
</feature>
<dbReference type="EMBL" id="CP071137">
    <property type="protein sequence ID" value="QWY78507.1"/>
    <property type="molecule type" value="Genomic_DNA"/>
</dbReference>
<keyword evidence="5" id="KW-0175">Coiled coil</keyword>
<protein>
    <submittedName>
        <fullName evidence="9">OmpA family protein</fullName>
    </submittedName>
    <submittedName>
        <fullName evidence="8">Outer membrane porin F</fullName>
    </submittedName>
</protein>
<evidence type="ECO:0000256" key="3">
    <source>
        <dbReference type="ARBA" id="ARBA00023237"/>
    </source>
</evidence>
<evidence type="ECO:0000259" key="7">
    <source>
        <dbReference type="PROSITE" id="PS51123"/>
    </source>
</evidence>
<sequence>MQKNRYFPLTLIAAATILSGCSSMSQNSNLSEAQSSYERARANPQVTSLAPAELKDASESLTKADNALSTGESSSTVDHLAYIAKRKTEIALETAKRKADELAVRNATAQREKAQLAARTAEADRDQVLIAQQTEQLKELNAKETKRGMVVTLGDLLFSTDKAQVSSGGKHNVQKLAGFLNQYPKYKVLVEGYTDSTGSDSYNQELSERRANAVRAALLEEGISSDRVTTHGYGKAYPVASNDAAAGRQLNRRVEIIFSDSNGNIAPR</sequence>
<dbReference type="PANTHER" id="PTHR30329:SF21">
    <property type="entry name" value="LIPOPROTEIN YIAD-RELATED"/>
    <property type="match status" value="1"/>
</dbReference>
<dbReference type="EMBL" id="LRRD01000040">
    <property type="protein sequence ID" value="KXW57724.1"/>
    <property type="molecule type" value="Genomic_DNA"/>
</dbReference>
<dbReference type="PRINTS" id="PR01021">
    <property type="entry name" value="OMPADOMAIN"/>
</dbReference>
<feature type="coiled-coil region" evidence="5">
    <location>
        <begin position="85"/>
        <end position="143"/>
    </location>
</feature>
<dbReference type="Gene3D" id="3.30.1330.60">
    <property type="entry name" value="OmpA-like domain"/>
    <property type="match status" value="1"/>
</dbReference>
<dbReference type="Proteomes" id="UP000683551">
    <property type="component" value="Chromosome"/>
</dbReference>
<dbReference type="GeneID" id="301709229"/>
<dbReference type="SUPFAM" id="SSF103088">
    <property type="entry name" value="OmpA-like"/>
    <property type="match status" value="1"/>
</dbReference>
<dbReference type="InterPro" id="IPR006664">
    <property type="entry name" value="OMP_bac"/>
</dbReference>
<organism evidence="8 10">
    <name type="scientific">Ferrovum myxofaciens</name>
    <dbReference type="NCBI Taxonomy" id="416213"/>
    <lineage>
        <taxon>Bacteria</taxon>
        <taxon>Pseudomonadati</taxon>
        <taxon>Pseudomonadota</taxon>
        <taxon>Betaproteobacteria</taxon>
        <taxon>Ferrovales</taxon>
        <taxon>Ferrovaceae</taxon>
        <taxon>Ferrovum</taxon>
    </lineage>
</organism>
<dbReference type="OrthoDB" id="9782229at2"/>
<evidence type="ECO:0000313" key="9">
    <source>
        <dbReference type="EMBL" id="QWY78507.1"/>
    </source>
</evidence>
<accession>A0A859AC24</accession>
<dbReference type="PROSITE" id="PS51257">
    <property type="entry name" value="PROKAR_LIPOPROTEIN"/>
    <property type="match status" value="1"/>
</dbReference>
<dbReference type="PROSITE" id="PS51123">
    <property type="entry name" value="OMPA_2"/>
    <property type="match status" value="1"/>
</dbReference>
<dbReference type="PANTHER" id="PTHR30329">
    <property type="entry name" value="STATOR ELEMENT OF FLAGELLAR MOTOR COMPLEX"/>
    <property type="match status" value="1"/>
</dbReference>
<evidence type="ECO:0000256" key="5">
    <source>
        <dbReference type="SAM" id="Coils"/>
    </source>
</evidence>
<dbReference type="InterPro" id="IPR006690">
    <property type="entry name" value="OMPA-like_CS"/>
</dbReference>
<evidence type="ECO:0000256" key="4">
    <source>
        <dbReference type="PROSITE-ProRule" id="PRU00473"/>
    </source>
</evidence>
<accession>A0A149VXT7</accession>
<dbReference type="InterPro" id="IPR036737">
    <property type="entry name" value="OmpA-like_sf"/>
</dbReference>
<name>A0A859AC24_9PROT</name>
<dbReference type="PROSITE" id="PS01068">
    <property type="entry name" value="OMPA_1"/>
    <property type="match status" value="1"/>
</dbReference>
<dbReference type="InterPro" id="IPR006665">
    <property type="entry name" value="OmpA-like"/>
</dbReference>
<dbReference type="GO" id="GO:0009279">
    <property type="term" value="C:cell outer membrane"/>
    <property type="evidence" value="ECO:0007669"/>
    <property type="project" value="UniProtKB-SubCell"/>
</dbReference>
<dbReference type="InterPro" id="IPR050330">
    <property type="entry name" value="Bact_OuterMem_StrucFunc"/>
</dbReference>
<dbReference type="CDD" id="cd07185">
    <property type="entry name" value="OmpA_C-like"/>
    <property type="match status" value="1"/>
</dbReference>
<reference evidence="9" key="2">
    <citation type="submission" date="2021-02" db="EMBL/GenBank/DDBJ databases">
        <title>Comparative genomics of Ferrovum myxofaciens strains, predominant extremophile bacteria forming large biofilm stalactites in acid mine ecosystems.</title>
        <authorList>
            <person name="Burkartova K."/>
            <person name="Ridl J."/>
            <person name="Pajer P."/>
            <person name="Falteisek L."/>
        </authorList>
    </citation>
    <scope>NUCLEOTIDE SEQUENCE</scope>
    <source>
        <strain evidence="9">MI1III</strain>
    </source>
</reference>
<keyword evidence="6" id="KW-0732">Signal</keyword>
<proteinExistence type="predicted"/>
<dbReference type="Proteomes" id="UP000075653">
    <property type="component" value="Unassembled WGS sequence"/>
</dbReference>
<evidence type="ECO:0000256" key="6">
    <source>
        <dbReference type="SAM" id="SignalP"/>
    </source>
</evidence>
<dbReference type="Pfam" id="PF14346">
    <property type="entry name" value="DUF4398"/>
    <property type="match status" value="1"/>
</dbReference>
<feature type="domain" description="OmpA-like" evidence="7">
    <location>
        <begin position="145"/>
        <end position="262"/>
    </location>
</feature>